<gene>
    <name evidence="1" type="ORF">HPB50_003730</name>
</gene>
<reference evidence="1" key="1">
    <citation type="submission" date="2020-05" db="EMBL/GenBank/DDBJ databases">
        <title>Large-scale comparative analyses of tick genomes elucidate their genetic diversity and vector capacities.</title>
        <authorList>
            <person name="Jia N."/>
            <person name="Wang J."/>
            <person name="Shi W."/>
            <person name="Du L."/>
            <person name="Sun Y."/>
            <person name="Zhan W."/>
            <person name="Jiang J."/>
            <person name="Wang Q."/>
            <person name="Zhang B."/>
            <person name="Ji P."/>
            <person name="Sakyi L.B."/>
            <person name="Cui X."/>
            <person name="Yuan T."/>
            <person name="Jiang B."/>
            <person name="Yang W."/>
            <person name="Lam T.T.-Y."/>
            <person name="Chang Q."/>
            <person name="Ding S."/>
            <person name="Wang X."/>
            <person name="Zhu J."/>
            <person name="Ruan X."/>
            <person name="Zhao L."/>
            <person name="Wei J."/>
            <person name="Que T."/>
            <person name="Du C."/>
            <person name="Cheng J."/>
            <person name="Dai P."/>
            <person name="Han X."/>
            <person name="Huang E."/>
            <person name="Gao Y."/>
            <person name="Liu J."/>
            <person name="Shao H."/>
            <person name="Ye R."/>
            <person name="Li L."/>
            <person name="Wei W."/>
            <person name="Wang X."/>
            <person name="Wang C."/>
            <person name="Yang T."/>
            <person name="Huo Q."/>
            <person name="Li W."/>
            <person name="Guo W."/>
            <person name="Chen H."/>
            <person name="Zhou L."/>
            <person name="Ni X."/>
            <person name="Tian J."/>
            <person name="Zhou Y."/>
            <person name="Sheng Y."/>
            <person name="Liu T."/>
            <person name="Pan Y."/>
            <person name="Xia L."/>
            <person name="Li J."/>
            <person name="Zhao F."/>
            <person name="Cao W."/>
        </authorList>
    </citation>
    <scope>NUCLEOTIDE SEQUENCE</scope>
    <source>
        <strain evidence="1">Hyas-2018</strain>
    </source>
</reference>
<name>A0ACB7SAT3_HYAAI</name>
<proteinExistence type="predicted"/>
<comment type="caution">
    <text evidence="1">The sequence shown here is derived from an EMBL/GenBank/DDBJ whole genome shotgun (WGS) entry which is preliminary data.</text>
</comment>
<dbReference type="Proteomes" id="UP000821845">
    <property type="component" value="Chromosome 4"/>
</dbReference>
<dbReference type="EMBL" id="CM023484">
    <property type="protein sequence ID" value="KAH6932222.1"/>
    <property type="molecule type" value="Genomic_DNA"/>
</dbReference>
<organism evidence="1 2">
    <name type="scientific">Hyalomma asiaticum</name>
    <name type="common">Tick</name>
    <dbReference type="NCBI Taxonomy" id="266040"/>
    <lineage>
        <taxon>Eukaryota</taxon>
        <taxon>Metazoa</taxon>
        <taxon>Ecdysozoa</taxon>
        <taxon>Arthropoda</taxon>
        <taxon>Chelicerata</taxon>
        <taxon>Arachnida</taxon>
        <taxon>Acari</taxon>
        <taxon>Parasitiformes</taxon>
        <taxon>Ixodida</taxon>
        <taxon>Ixodoidea</taxon>
        <taxon>Ixodidae</taxon>
        <taxon>Hyalomminae</taxon>
        <taxon>Hyalomma</taxon>
    </lineage>
</organism>
<evidence type="ECO:0000313" key="2">
    <source>
        <dbReference type="Proteomes" id="UP000821845"/>
    </source>
</evidence>
<sequence length="363" mass="40992">MFHLLGSLRKLFKLRKVHIDGNVFRLHSGATVGLLMSFSILLTAKEYVGTPIDCHCPTLPKGVVDSFCWVESTYSLRELFNASYNGTIVYPGVGHGRGERKYHTYYQWVCFLMFAQALCFYAPRWLWKAWEGGKVPAIVAALDIRSAVTQDRAELRSQMVDFLVVNMNHNRCYLVKYFLCELLSLTNVVVQTFLTDYVLGGGFLTYGWDLVRWHRGEGREFVSPAVMSFPRIAMCTFLKYGQSGTIENREAICVLPLNIVNEKLFAFLWFWYGLLLFAGSLTVIYRFLLLLSAPLRRRLLALRYPDSKCIAAVVSKLSAGDVFLLSLVGQNVDSLIFSQLVGELSRRLVKAVPVAVPSAPPAL</sequence>
<keyword evidence="2" id="KW-1185">Reference proteome</keyword>
<evidence type="ECO:0000313" key="1">
    <source>
        <dbReference type="EMBL" id="KAH6932222.1"/>
    </source>
</evidence>
<accession>A0ACB7SAT3</accession>
<protein>
    <submittedName>
        <fullName evidence="1">Uncharacterized protein</fullName>
    </submittedName>
</protein>